<dbReference type="PROSITE" id="PS51754">
    <property type="entry name" value="OVATE"/>
    <property type="match status" value="1"/>
</dbReference>
<evidence type="ECO:0000259" key="8">
    <source>
        <dbReference type="PROSITE" id="PS51754"/>
    </source>
</evidence>
<dbReference type="PANTHER" id="PTHR33057">
    <property type="entry name" value="TRANSCRIPTION REPRESSOR OFP7-RELATED"/>
    <property type="match status" value="1"/>
</dbReference>
<keyword evidence="5 6" id="KW-0539">Nucleus</keyword>
<dbReference type="GO" id="GO:0045892">
    <property type="term" value="P:negative regulation of DNA-templated transcription"/>
    <property type="evidence" value="ECO:0007669"/>
    <property type="project" value="UniProtKB-UniRule"/>
</dbReference>
<protein>
    <recommendedName>
        <fullName evidence="6">Transcription repressor</fullName>
    </recommendedName>
    <alternativeName>
        <fullName evidence="6">Ovate family protein</fullName>
    </alternativeName>
</protein>
<gene>
    <name evidence="9" type="ORF">CASFOL_024850</name>
</gene>
<evidence type="ECO:0000313" key="10">
    <source>
        <dbReference type="Proteomes" id="UP001632038"/>
    </source>
</evidence>
<evidence type="ECO:0000256" key="5">
    <source>
        <dbReference type="ARBA" id="ARBA00023242"/>
    </source>
</evidence>
<evidence type="ECO:0000256" key="7">
    <source>
        <dbReference type="SAM" id="MobiDB-lite"/>
    </source>
</evidence>
<dbReference type="EMBL" id="JAVIJP010000032">
    <property type="protein sequence ID" value="KAL3631866.1"/>
    <property type="molecule type" value="Genomic_DNA"/>
</dbReference>
<name>A0ABD3CPI6_9LAMI</name>
<dbReference type="Pfam" id="PF04844">
    <property type="entry name" value="Ovate"/>
    <property type="match status" value="1"/>
</dbReference>
<keyword evidence="3 6" id="KW-0805">Transcription regulation</keyword>
<dbReference type="GO" id="GO:0005634">
    <property type="term" value="C:nucleus"/>
    <property type="evidence" value="ECO:0007669"/>
    <property type="project" value="UniProtKB-SubCell"/>
</dbReference>
<comment type="subcellular location">
    <subcellularLocation>
        <location evidence="1 6">Nucleus</location>
    </subcellularLocation>
</comment>
<feature type="region of interest" description="Disordered" evidence="7">
    <location>
        <begin position="72"/>
        <end position="92"/>
    </location>
</feature>
<sequence>MPKHIQKSLHECLSKMKVSNKQLQFPIRSCRRIKTSSLSVKETNQNKKEIDAVSLSDIDRFLFENFKSLYREEAAEEEEEEEEKSRQDDEKTTDLLFELPGLLENPAPENLCSSARFFVASGSSSSSLTSATTNDTASASDDSPKMDSPGAGAVDFIALLTYSPSPYDDFRRSMQEMVDARVEHNGKMDWQFLEELLFCYLDLNNRKSYKYILRAFVDLIVGLRESSGRVPGSRPSLGGESWRKQIN</sequence>
<feature type="compositionally biased region" description="Low complexity" evidence="7">
    <location>
        <begin position="124"/>
        <end position="141"/>
    </location>
</feature>
<dbReference type="Proteomes" id="UP001632038">
    <property type="component" value="Unassembled WGS sequence"/>
</dbReference>
<feature type="domain" description="OVATE" evidence="8">
    <location>
        <begin position="159"/>
        <end position="222"/>
    </location>
</feature>
<feature type="region of interest" description="Disordered" evidence="7">
    <location>
        <begin position="124"/>
        <end position="147"/>
    </location>
</feature>
<feature type="compositionally biased region" description="Basic and acidic residues" evidence="7">
    <location>
        <begin position="83"/>
        <end position="92"/>
    </location>
</feature>
<evidence type="ECO:0000256" key="4">
    <source>
        <dbReference type="ARBA" id="ARBA00023163"/>
    </source>
</evidence>
<feature type="region of interest" description="Disordered" evidence="7">
    <location>
        <begin position="227"/>
        <end position="247"/>
    </location>
</feature>
<evidence type="ECO:0000256" key="1">
    <source>
        <dbReference type="ARBA" id="ARBA00004123"/>
    </source>
</evidence>
<dbReference type="InterPro" id="IPR038933">
    <property type="entry name" value="Ovate"/>
</dbReference>
<evidence type="ECO:0000256" key="6">
    <source>
        <dbReference type="RuleBase" id="RU367028"/>
    </source>
</evidence>
<comment type="caution">
    <text evidence="9">The sequence shown here is derived from an EMBL/GenBank/DDBJ whole genome shotgun (WGS) entry which is preliminary data.</text>
</comment>
<evidence type="ECO:0000313" key="9">
    <source>
        <dbReference type="EMBL" id="KAL3631866.1"/>
    </source>
</evidence>
<keyword evidence="4 6" id="KW-0804">Transcription</keyword>
<proteinExistence type="predicted"/>
<keyword evidence="2 6" id="KW-0678">Repressor</keyword>
<dbReference type="AlphaFoldDB" id="A0ABD3CPI6"/>
<reference evidence="10" key="1">
    <citation type="journal article" date="2024" name="IScience">
        <title>Strigolactones Initiate the Formation of Haustorium-like Structures in Castilleja.</title>
        <authorList>
            <person name="Buerger M."/>
            <person name="Peterson D."/>
            <person name="Chory J."/>
        </authorList>
    </citation>
    <scope>NUCLEOTIDE SEQUENCE [LARGE SCALE GENOMIC DNA]</scope>
</reference>
<dbReference type="InterPro" id="IPR006458">
    <property type="entry name" value="Ovate_C"/>
</dbReference>
<evidence type="ECO:0000256" key="3">
    <source>
        <dbReference type="ARBA" id="ARBA00023015"/>
    </source>
</evidence>
<dbReference type="NCBIfam" id="TIGR01568">
    <property type="entry name" value="A_thal_3678"/>
    <property type="match status" value="1"/>
</dbReference>
<keyword evidence="10" id="KW-1185">Reference proteome</keyword>
<organism evidence="9 10">
    <name type="scientific">Castilleja foliolosa</name>
    <dbReference type="NCBI Taxonomy" id="1961234"/>
    <lineage>
        <taxon>Eukaryota</taxon>
        <taxon>Viridiplantae</taxon>
        <taxon>Streptophyta</taxon>
        <taxon>Embryophyta</taxon>
        <taxon>Tracheophyta</taxon>
        <taxon>Spermatophyta</taxon>
        <taxon>Magnoliopsida</taxon>
        <taxon>eudicotyledons</taxon>
        <taxon>Gunneridae</taxon>
        <taxon>Pentapetalae</taxon>
        <taxon>asterids</taxon>
        <taxon>lamiids</taxon>
        <taxon>Lamiales</taxon>
        <taxon>Orobanchaceae</taxon>
        <taxon>Pedicularideae</taxon>
        <taxon>Castillejinae</taxon>
        <taxon>Castilleja</taxon>
    </lineage>
</organism>
<accession>A0ABD3CPI6</accession>
<evidence type="ECO:0000256" key="2">
    <source>
        <dbReference type="ARBA" id="ARBA00022491"/>
    </source>
</evidence>
<dbReference type="PANTHER" id="PTHR33057:SF117">
    <property type="entry name" value="TRANSCRIPTION REPRESSOR OFP14"/>
    <property type="match status" value="1"/>
</dbReference>
<comment type="function">
    <text evidence="6">Transcriptional repressor that regulates multiple aspects of plant growth and development.</text>
</comment>